<dbReference type="Proteomes" id="UP000249432">
    <property type="component" value="Unassembled WGS sequence"/>
</dbReference>
<comment type="caution">
    <text evidence="1">The sequence shown here is derived from an EMBL/GenBank/DDBJ whole genome shotgun (WGS) entry which is preliminary data.</text>
</comment>
<reference evidence="1 2" key="1">
    <citation type="submission" date="2017-08" db="EMBL/GenBank/DDBJ databases">
        <title>Infants hospitalized years apart are colonized by the same room-sourced microbial strains.</title>
        <authorList>
            <person name="Brooks B."/>
            <person name="Olm M.R."/>
            <person name="Firek B.A."/>
            <person name="Baker R."/>
            <person name="Thomas B.C."/>
            <person name="Morowitz M.J."/>
            <person name="Banfield J.F."/>
        </authorList>
    </citation>
    <scope>NUCLEOTIDE SEQUENCE [LARGE SCALE GENOMIC DNA]</scope>
    <source>
        <strain evidence="1">S2_003_000_R1_3</strain>
    </source>
</reference>
<evidence type="ECO:0000313" key="1">
    <source>
        <dbReference type="EMBL" id="PZR06526.1"/>
    </source>
</evidence>
<name>A0A2W5T390_9CORY</name>
<protein>
    <submittedName>
        <fullName evidence="1">Uncharacterized protein</fullName>
    </submittedName>
</protein>
<organism evidence="1 2">
    <name type="scientific">Corynebacterium kroppenstedtii</name>
    <dbReference type="NCBI Taxonomy" id="161879"/>
    <lineage>
        <taxon>Bacteria</taxon>
        <taxon>Bacillati</taxon>
        <taxon>Actinomycetota</taxon>
        <taxon>Actinomycetes</taxon>
        <taxon>Mycobacteriales</taxon>
        <taxon>Corynebacteriaceae</taxon>
        <taxon>Corynebacterium</taxon>
    </lineage>
</organism>
<accession>A0A2W5T390</accession>
<sequence length="105" mass="12090">MVFIVFNIRKILDRSMQFGTKFRLPSPMASTLDDIYQETSYRDDLPRKFVMVNSVFDVKHDDVLSVGLQDQRHVVSPSSLDKETIFRDINQSLSYIYLGSASHNG</sequence>
<dbReference type="AlphaFoldDB" id="A0A2W5T390"/>
<proteinExistence type="predicted"/>
<evidence type="ECO:0000313" key="2">
    <source>
        <dbReference type="Proteomes" id="UP000249432"/>
    </source>
</evidence>
<gene>
    <name evidence="1" type="ORF">DI525_01810</name>
</gene>
<dbReference type="EMBL" id="QFRA01000002">
    <property type="protein sequence ID" value="PZR06526.1"/>
    <property type="molecule type" value="Genomic_DNA"/>
</dbReference>